<keyword evidence="2" id="KW-1185">Reference proteome</keyword>
<proteinExistence type="predicted"/>
<comment type="caution">
    <text evidence="1">The sequence shown here is derived from an EMBL/GenBank/DDBJ whole genome shotgun (WGS) entry which is preliminary data.</text>
</comment>
<organism evidence="1 2">
    <name type="scientific">Araneus ventricosus</name>
    <name type="common">Orbweaver spider</name>
    <name type="synonym">Epeira ventricosa</name>
    <dbReference type="NCBI Taxonomy" id="182803"/>
    <lineage>
        <taxon>Eukaryota</taxon>
        <taxon>Metazoa</taxon>
        <taxon>Ecdysozoa</taxon>
        <taxon>Arthropoda</taxon>
        <taxon>Chelicerata</taxon>
        <taxon>Arachnida</taxon>
        <taxon>Araneae</taxon>
        <taxon>Araneomorphae</taxon>
        <taxon>Entelegynae</taxon>
        <taxon>Araneoidea</taxon>
        <taxon>Araneidae</taxon>
        <taxon>Araneus</taxon>
    </lineage>
</organism>
<accession>A0A4Y2IY41</accession>
<dbReference type="AlphaFoldDB" id="A0A4Y2IY41"/>
<evidence type="ECO:0000313" key="1">
    <source>
        <dbReference type="EMBL" id="GBM82737.1"/>
    </source>
</evidence>
<name>A0A4Y2IY41_ARAVE</name>
<sequence length="107" mass="12315">MPAGQFQMRYRIVELMLPSSASCIVLFTFYKQKAGLWKMINAFVSCPPKICLFADETTVMGTGASDHIMTNLNNYLDQLGRWLITWKIKDNSTDNNNNCQYVYFTIL</sequence>
<reference evidence="1 2" key="1">
    <citation type="journal article" date="2019" name="Sci. Rep.">
        <title>Orb-weaving spider Araneus ventricosus genome elucidates the spidroin gene catalogue.</title>
        <authorList>
            <person name="Kono N."/>
            <person name="Nakamura H."/>
            <person name="Ohtoshi R."/>
            <person name="Moran D.A.P."/>
            <person name="Shinohara A."/>
            <person name="Yoshida Y."/>
            <person name="Fujiwara M."/>
            <person name="Mori M."/>
            <person name="Tomita M."/>
            <person name="Arakawa K."/>
        </authorList>
    </citation>
    <scope>NUCLEOTIDE SEQUENCE [LARGE SCALE GENOMIC DNA]</scope>
</reference>
<protein>
    <recommendedName>
        <fullName evidence="3">Reverse transcriptase domain-containing protein</fullName>
    </recommendedName>
</protein>
<dbReference type="EMBL" id="BGPR01003029">
    <property type="protein sequence ID" value="GBM82737.1"/>
    <property type="molecule type" value="Genomic_DNA"/>
</dbReference>
<evidence type="ECO:0000313" key="2">
    <source>
        <dbReference type="Proteomes" id="UP000499080"/>
    </source>
</evidence>
<dbReference type="Proteomes" id="UP000499080">
    <property type="component" value="Unassembled WGS sequence"/>
</dbReference>
<gene>
    <name evidence="1" type="ORF">AVEN_183175_1</name>
</gene>
<evidence type="ECO:0008006" key="3">
    <source>
        <dbReference type="Google" id="ProtNLM"/>
    </source>
</evidence>
<dbReference type="OrthoDB" id="412981at2759"/>